<gene>
    <name evidence="2" type="ordered locus">Dalk_4317</name>
</gene>
<sequence length="148" mass="17282">MKIRVVEFRHLYSNPGLWLFLFTLDSMLFMLGLVYCLQNGVFALIVLFPLILYALTGWLYERTRRRAPSLLVDIDSIKWRTGPKNMRRVRFRAVESIEYQGEEEDFALVLKEKDGAKHVIAIPGLESRQGELGRVLRKKAKEYNFSAQ</sequence>
<dbReference type="Proteomes" id="UP000000739">
    <property type="component" value="Chromosome"/>
</dbReference>
<reference evidence="2 3" key="1">
    <citation type="journal article" date="2012" name="Environ. Microbiol.">
        <title>The genome sequence of Desulfatibacillum alkenivorans AK-01: a blueprint for anaerobic alkane oxidation.</title>
        <authorList>
            <person name="Callaghan A.V."/>
            <person name="Morris B.E."/>
            <person name="Pereira I.A."/>
            <person name="McInerney M.J."/>
            <person name="Austin R.N."/>
            <person name="Groves J.T."/>
            <person name="Kukor J.J."/>
            <person name="Suflita J.M."/>
            <person name="Young L.Y."/>
            <person name="Zylstra G.J."/>
            <person name="Wawrik B."/>
        </authorList>
    </citation>
    <scope>NUCLEOTIDE SEQUENCE [LARGE SCALE GENOMIC DNA]</scope>
    <source>
        <strain evidence="2 3">AK-01</strain>
    </source>
</reference>
<feature type="transmembrane region" description="Helical" evidence="1">
    <location>
        <begin position="41"/>
        <end position="60"/>
    </location>
</feature>
<proteinExistence type="predicted"/>
<keyword evidence="3" id="KW-1185">Reference proteome</keyword>
<keyword evidence="1" id="KW-1133">Transmembrane helix</keyword>
<evidence type="ECO:0000313" key="2">
    <source>
        <dbReference type="EMBL" id="ACL05997.1"/>
    </source>
</evidence>
<organism evidence="2 3">
    <name type="scientific">Desulfatibacillum aliphaticivorans</name>
    <dbReference type="NCBI Taxonomy" id="218208"/>
    <lineage>
        <taxon>Bacteria</taxon>
        <taxon>Pseudomonadati</taxon>
        <taxon>Thermodesulfobacteriota</taxon>
        <taxon>Desulfobacteria</taxon>
        <taxon>Desulfobacterales</taxon>
        <taxon>Desulfatibacillaceae</taxon>
        <taxon>Desulfatibacillum</taxon>
    </lineage>
</organism>
<dbReference type="EMBL" id="CP001322">
    <property type="protein sequence ID" value="ACL05997.1"/>
    <property type="molecule type" value="Genomic_DNA"/>
</dbReference>
<dbReference type="AlphaFoldDB" id="B8FMF9"/>
<accession>B8FMF9</accession>
<dbReference type="KEGG" id="dal:Dalk_4317"/>
<protein>
    <submittedName>
        <fullName evidence="2">Uncharacterized protein</fullName>
    </submittedName>
</protein>
<feature type="transmembrane region" description="Helical" evidence="1">
    <location>
        <begin position="12"/>
        <end position="35"/>
    </location>
</feature>
<keyword evidence="1" id="KW-0472">Membrane</keyword>
<evidence type="ECO:0000256" key="1">
    <source>
        <dbReference type="SAM" id="Phobius"/>
    </source>
</evidence>
<dbReference type="HOGENOM" id="CLU_1755867_0_0_7"/>
<keyword evidence="1" id="KW-0812">Transmembrane</keyword>
<dbReference type="RefSeq" id="WP_015949043.1">
    <property type="nucleotide sequence ID" value="NC_011768.1"/>
</dbReference>
<evidence type="ECO:0000313" key="3">
    <source>
        <dbReference type="Proteomes" id="UP000000739"/>
    </source>
</evidence>
<name>B8FMF9_DESAL</name>